<dbReference type="EMBL" id="HBGU01044184">
    <property type="protein sequence ID" value="CAD9476835.1"/>
    <property type="molecule type" value="Transcribed_RNA"/>
</dbReference>
<reference evidence="2" key="1">
    <citation type="submission" date="2021-01" db="EMBL/GenBank/DDBJ databases">
        <authorList>
            <person name="Corre E."/>
            <person name="Pelletier E."/>
            <person name="Niang G."/>
            <person name="Scheremetjew M."/>
            <person name="Finn R."/>
            <person name="Kale V."/>
            <person name="Holt S."/>
            <person name="Cochrane G."/>
            <person name="Meng A."/>
            <person name="Brown T."/>
            <person name="Cohen L."/>
        </authorList>
    </citation>
    <scope>NUCLEOTIDE SEQUENCE</scope>
    <source>
        <strain evidence="2">UTEX LB 985</strain>
    </source>
</reference>
<feature type="region of interest" description="Disordered" evidence="1">
    <location>
        <begin position="72"/>
        <end position="114"/>
    </location>
</feature>
<evidence type="ECO:0000313" key="2">
    <source>
        <dbReference type="EMBL" id="CAD9476835.1"/>
    </source>
</evidence>
<feature type="compositionally biased region" description="Polar residues" evidence="1">
    <location>
        <begin position="44"/>
        <end position="55"/>
    </location>
</feature>
<feature type="compositionally biased region" description="Low complexity" evidence="1">
    <location>
        <begin position="74"/>
        <end position="91"/>
    </location>
</feature>
<feature type="compositionally biased region" description="Basic and acidic residues" evidence="1">
    <location>
        <begin position="1"/>
        <end position="10"/>
    </location>
</feature>
<accession>A0A7S2MDB1</accession>
<proteinExistence type="predicted"/>
<protein>
    <submittedName>
        <fullName evidence="2">Uncharacterized protein</fullName>
    </submittedName>
</protein>
<feature type="region of interest" description="Disordered" evidence="1">
    <location>
        <begin position="1"/>
        <end position="58"/>
    </location>
</feature>
<name>A0A7S2MDB1_9EUKA</name>
<dbReference type="AlphaFoldDB" id="A0A7S2MDB1"/>
<gene>
    <name evidence="2" type="ORF">CBRE1094_LOCUS24063</name>
</gene>
<sequence>MEVEHDESSKDSLASVRARDEAMTPTASRQLSAAADTIEPADPNESTESVDSVKSTEGEDLEVAEYALGLSAGPSARLSSARPLSARPSSSIAKAEYEERAHGQARGLDAVAID</sequence>
<evidence type="ECO:0000256" key="1">
    <source>
        <dbReference type="SAM" id="MobiDB-lite"/>
    </source>
</evidence>
<organism evidence="2">
    <name type="scientific">Haptolina brevifila</name>
    <dbReference type="NCBI Taxonomy" id="156173"/>
    <lineage>
        <taxon>Eukaryota</taxon>
        <taxon>Haptista</taxon>
        <taxon>Haptophyta</taxon>
        <taxon>Prymnesiophyceae</taxon>
        <taxon>Prymnesiales</taxon>
        <taxon>Prymnesiaceae</taxon>
        <taxon>Haptolina</taxon>
    </lineage>
</organism>